<gene>
    <name evidence="3" type="ORF">QE152_g22263</name>
</gene>
<protein>
    <submittedName>
        <fullName evidence="3">Transposase IS4</fullName>
    </submittedName>
</protein>
<dbReference type="Proteomes" id="UP001458880">
    <property type="component" value="Unassembled WGS sequence"/>
</dbReference>
<evidence type="ECO:0000259" key="2">
    <source>
        <dbReference type="Pfam" id="PF13843"/>
    </source>
</evidence>
<name>A0AAW1KLH4_POPJA</name>
<feature type="domain" description="PiggyBac transposable element-derived protein" evidence="2">
    <location>
        <begin position="5"/>
        <end position="104"/>
    </location>
</feature>
<evidence type="ECO:0000256" key="1">
    <source>
        <dbReference type="SAM" id="MobiDB-lite"/>
    </source>
</evidence>
<evidence type="ECO:0000313" key="4">
    <source>
        <dbReference type="Proteomes" id="UP001458880"/>
    </source>
</evidence>
<comment type="caution">
    <text evidence="3">The sequence shown here is derived from an EMBL/GenBank/DDBJ whole genome shotgun (WGS) entry which is preliminary data.</text>
</comment>
<organism evidence="3 4">
    <name type="scientific">Popillia japonica</name>
    <name type="common">Japanese beetle</name>
    <dbReference type="NCBI Taxonomy" id="7064"/>
    <lineage>
        <taxon>Eukaryota</taxon>
        <taxon>Metazoa</taxon>
        <taxon>Ecdysozoa</taxon>
        <taxon>Arthropoda</taxon>
        <taxon>Hexapoda</taxon>
        <taxon>Insecta</taxon>
        <taxon>Pterygota</taxon>
        <taxon>Neoptera</taxon>
        <taxon>Endopterygota</taxon>
        <taxon>Coleoptera</taxon>
        <taxon>Polyphaga</taxon>
        <taxon>Scarabaeiformia</taxon>
        <taxon>Scarabaeidae</taxon>
        <taxon>Rutelinae</taxon>
        <taxon>Popillia</taxon>
    </lineage>
</organism>
<dbReference type="EMBL" id="JASPKY010000213">
    <property type="protein sequence ID" value="KAK9720163.1"/>
    <property type="molecule type" value="Genomic_DNA"/>
</dbReference>
<feature type="region of interest" description="Disordered" evidence="1">
    <location>
        <begin position="64"/>
        <end position="106"/>
    </location>
</feature>
<dbReference type="InterPro" id="IPR029526">
    <property type="entry name" value="PGBD"/>
</dbReference>
<reference evidence="3 4" key="1">
    <citation type="journal article" date="2024" name="BMC Genomics">
        <title>De novo assembly and annotation of Popillia japonica's genome with initial clues to its potential as an invasive pest.</title>
        <authorList>
            <person name="Cucini C."/>
            <person name="Boschi S."/>
            <person name="Funari R."/>
            <person name="Cardaioli E."/>
            <person name="Iannotti N."/>
            <person name="Marturano G."/>
            <person name="Paoli F."/>
            <person name="Bruttini M."/>
            <person name="Carapelli A."/>
            <person name="Frati F."/>
            <person name="Nardi F."/>
        </authorList>
    </citation>
    <scope>NUCLEOTIDE SEQUENCE [LARGE SCALE GENOMIC DNA]</scope>
    <source>
        <strain evidence="3">DMR45628</strain>
    </source>
</reference>
<accession>A0AAW1KLH4</accession>
<sequence>MKIEHTLACRTIRSDRAGLPTNLIDRKALKRGQRYDCRFSSMDIAVWKWQDRKTVYVDSNFHASEETTGKRTEKGGTKKEIPAPMAVPDYNKNMGGMDHADRLRAV</sequence>
<dbReference type="PANTHER" id="PTHR46599:SF3">
    <property type="entry name" value="PIGGYBAC TRANSPOSABLE ELEMENT-DERIVED PROTEIN 4"/>
    <property type="match status" value="1"/>
</dbReference>
<dbReference type="AlphaFoldDB" id="A0AAW1KLH4"/>
<evidence type="ECO:0000313" key="3">
    <source>
        <dbReference type="EMBL" id="KAK9720163.1"/>
    </source>
</evidence>
<feature type="compositionally biased region" description="Basic and acidic residues" evidence="1">
    <location>
        <begin position="64"/>
        <end position="81"/>
    </location>
</feature>
<proteinExistence type="predicted"/>
<dbReference type="PANTHER" id="PTHR46599">
    <property type="entry name" value="PIGGYBAC TRANSPOSABLE ELEMENT-DERIVED PROTEIN 4"/>
    <property type="match status" value="1"/>
</dbReference>
<keyword evidence="4" id="KW-1185">Reference proteome</keyword>
<dbReference type="Pfam" id="PF13843">
    <property type="entry name" value="DDE_Tnp_1_7"/>
    <property type="match status" value="1"/>
</dbReference>